<dbReference type="AlphaFoldDB" id="A0A127VE30"/>
<evidence type="ECO:0008006" key="3">
    <source>
        <dbReference type="Google" id="ProtNLM"/>
    </source>
</evidence>
<organism evidence="1 2">
    <name type="scientific">Pedobacter cryoconitis</name>
    <dbReference type="NCBI Taxonomy" id="188932"/>
    <lineage>
        <taxon>Bacteria</taxon>
        <taxon>Pseudomonadati</taxon>
        <taxon>Bacteroidota</taxon>
        <taxon>Sphingobacteriia</taxon>
        <taxon>Sphingobacteriales</taxon>
        <taxon>Sphingobacteriaceae</taxon>
        <taxon>Pedobacter</taxon>
    </lineage>
</organism>
<protein>
    <recommendedName>
        <fullName evidence="3">Major facilitator superfamily (MFS) profile domain-containing protein</fullName>
    </recommendedName>
</protein>
<sequence>MIPLKRQILLITVIAAAIMELIDTSSVNVALNYMRGNLRVTLEDISWVITISYPFVRSLTRNN</sequence>
<evidence type="ECO:0000313" key="1">
    <source>
        <dbReference type="EMBL" id="AMP99612.1"/>
    </source>
</evidence>
<dbReference type="KEGG" id="pcm:AY601_2728"/>
<reference evidence="1 2" key="1">
    <citation type="submission" date="2016-03" db="EMBL/GenBank/DDBJ databases">
        <title>Complete genome sequence of Pedobacter cryoconitis PAMC 27485.</title>
        <authorList>
            <person name="Lee J."/>
            <person name="Kim O.-S."/>
        </authorList>
    </citation>
    <scope>NUCLEOTIDE SEQUENCE [LARGE SCALE GENOMIC DNA]</scope>
    <source>
        <strain evidence="1 2">PAMC 27485</strain>
    </source>
</reference>
<dbReference type="EMBL" id="CP014504">
    <property type="protein sequence ID" value="AMP99612.1"/>
    <property type="molecule type" value="Genomic_DNA"/>
</dbReference>
<accession>A0A127VE30</accession>
<name>A0A127VE30_9SPHI</name>
<proteinExistence type="predicted"/>
<keyword evidence="2" id="KW-1185">Reference proteome</keyword>
<dbReference type="Proteomes" id="UP000071561">
    <property type="component" value="Chromosome"/>
</dbReference>
<evidence type="ECO:0000313" key="2">
    <source>
        <dbReference type="Proteomes" id="UP000071561"/>
    </source>
</evidence>
<gene>
    <name evidence="1" type="ORF">AY601_2728</name>
</gene>
<dbReference type="RefSeq" id="WP_068401930.1">
    <property type="nucleotide sequence ID" value="NZ_CP014504.1"/>
</dbReference>
<dbReference type="PATRIC" id="fig|188932.3.peg.2842"/>